<proteinExistence type="predicted"/>
<keyword evidence="1" id="KW-0732">Signal</keyword>
<feature type="chain" id="PRO_5039157470" evidence="1">
    <location>
        <begin position="23"/>
        <end position="134"/>
    </location>
</feature>
<evidence type="ECO:0000313" key="3">
    <source>
        <dbReference type="Proteomes" id="UP000306420"/>
    </source>
</evidence>
<accession>A0A5R9DRM1</accession>
<name>A0A5R9DRM1_9LACT</name>
<evidence type="ECO:0000313" key="2">
    <source>
        <dbReference type="EMBL" id="TLQ38450.1"/>
    </source>
</evidence>
<dbReference type="RefSeq" id="WP_138405582.1">
    <property type="nucleotide sequence ID" value="NZ_VBSP01000081.1"/>
</dbReference>
<reference evidence="2 3" key="1">
    <citation type="submission" date="2019-05" db="EMBL/GenBank/DDBJ databases">
        <title>The metagenome of a microbial culture collection derived from dairy environment covers the genomic content of the human microbiome.</title>
        <authorList>
            <person name="Roder T."/>
            <person name="Wuthrich D."/>
            <person name="Sattari Z."/>
            <person name="Von Ah U."/>
            <person name="Bar C."/>
            <person name="Ronchi F."/>
            <person name="Macpherson A.J."/>
            <person name="Ganal-Vonarburg S.C."/>
            <person name="Bruggmann R."/>
            <person name="Vergeres G."/>
        </authorList>
    </citation>
    <scope>NUCLEOTIDE SEQUENCE [LARGE SCALE GENOMIC DNA]</scope>
    <source>
        <strain evidence="2 3">FAM 24227</strain>
    </source>
</reference>
<comment type="caution">
    <text evidence="2">The sequence shown here is derived from an EMBL/GenBank/DDBJ whole genome shotgun (WGS) entry which is preliminary data.</text>
</comment>
<feature type="signal peptide" evidence="1">
    <location>
        <begin position="1"/>
        <end position="22"/>
    </location>
</feature>
<organism evidence="2 3">
    <name type="scientific">Ruoffia tabacinasalis</name>
    <dbReference type="NCBI Taxonomy" id="87458"/>
    <lineage>
        <taxon>Bacteria</taxon>
        <taxon>Bacillati</taxon>
        <taxon>Bacillota</taxon>
        <taxon>Bacilli</taxon>
        <taxon>Lactobacillales</taxon>
        <taxon>Aerococcaceae</taxon>
        <taxon>Ruoffia</taxon>
    </lineage>
</organism>
<dbReference type="Proteomes" id="UP000306420">
    <property type="component" value="Unassembled WGS sequence"/>
</dbReference>
<dbReference type="AlphaFoldDB" id="A0A5R9DRM1"/>
<gene>
    <name evidence="2" type="ORF">FEZ33_11890</name>
</gene>
<evidence type="ECO:0000256" key="1">
    <source>
        <dbReference type="SAM" id="SignalP"/>
    </source>
</evidence>
<protein>
    <submittedName>
        <fullName evidence="2">Uncharacterized protein</fullName>
    </submittedName>
</protein>
<dbReference type="EMBL" id="VBSP01000081">
    <property type="protein sequence ID" value="TLQ38450.1"/>
    <property type="molecule type" value="Genomic_DNA"/>
</dbReference>
<sequence length="134" mass="14291">MKLSKKIIVIFTLFLSISPLFSTPEVNAQQNNVVPYGTITGPGGTTTLEIMSSNTVYWYAKPSFSGPYTFQGTVTVTYKNNRTNTFWISEAANSKSVSGIIELPAAAKKAVLSGVAIGTNGLAIAVPNADAYNY</sequence>